<evidence type="ECO:0000259" key="1">
    <source>
        <dbReference type="Pfam" id="PF06985"/>
    </source>
</evidence>
<organism evidence="2 3">
    <name type="scientific">Colletotrichum godetiae</name>
    <dbReference type="NCBI Taxonomy" id="1209918"/>
    <lineage>
        <taxon>Eukaryota</taxon>
        <taxon>Fungi</taxon>
        <taxon>Dikarya</taxon>
        <taxon>Ascomycota</taxon>
        <taxon>Pezizomycotina</taxon>
        <taxon>Sordariomycetes</taxon>
        <taxon>Hypocreomycetidae</taxon>
        <taxon>Glomerellales</taxon>
        <taxon>Glomerellaceae</taxon>
        <taxon>Colletotrichum</taxon>
        <taxon>Colletotrichum acutatum species complex</taxon>
    </lineage>
</organism>
<name>A0AAJ0AM61_9PEZI</name>
<comment type="caution">
    <text evidence="2">The sequence shown here is derived from an EMBL/GenBank/DDBJ whole genome shotgun (WGS) entry which is preliminary data.</text>
</comment>
<dbReference type="PANTHER" id="PTHR10622:SF10">
    <property type="entry name" value="HET DOMAIN-CONTAINING PROTEIN"/>
    <property type="match status" value="1"/>
</dbReference>
<dbReference type="EMBL" id="JAHMHR010000017">
    <property type="protein sequence ID" value="KAK1676437.1"/>
    <property type="molecule type" value="Genomic_DNA"/>
</dbReference>
<dbReference type="PANTHER" id="PTHR10622">
    <property type="entry name" value="HET DOMAIN-CONTAINING PROTEIN"/>
    <property type="match status" value="1"/>
</dbReference>
<dbReference type="AlphaFoldDB" id="A0AAJ0AM61"/>
<dbReference type="RefSeq" id="XP_060430440.1">
    <property type="nucleotide sequence ID" value="XM_060580445.1"/>
</dbReference>
<reference evidence="2" key="1">
    <citation type="submission" date="2021-06" db="EMBL/GenBank/DDBJ databases">
        <title>Comparative genomics, transcriptomics and evolutionary studies reveal genomic signatures of adaptation to plant cell wall in hemibiotrophic fungi.</title>
        <authorList>
            <consortium name="DOE Joint Genome Institute"/>
            <person name="Baroncelli R."/>
            <person name="Diaz J.F."/>
            <person name="Benocci T."/>
            <person name="Peng M."/>
            <person name="Battaglia E."/>
            <person name="Haridas S."/>
            <person name="Andreopoulos W."/>
            <person name="Labutti K."/>
            <person name="Pangilinan J."/>
            <person name="Floch G.L."/>
            <person name="Makela M.R."/>
            <person name="Henrissat B."/>
            <person name="Grigoriev I.V."/>
            <person name="Crouch J.A."/>
            <person name="De Vries R.P."/>
            <person name="Sukno S.A."/>
            <person name="Thon M.R."/>
        </authorList>
    </citation>
    <scope>NUCLEOTIDE SEQUENCE</scope>
    <source>
        <strain evidence="2">CBS 193.32</strain>
    </source>
</reference>
<evidence type="ECO:0000313" key="2">
    <source>
        <dbReference type="EMBL" id="KAK1676437.1"/>
    </source>
</evidence>
<proteinExistence type="predicted"/>
<feature type="domain" description="Heterokaryon incompatibility" evidence="1">
    <location>
        <begin position="3"/>
        <end position="49"/>
    </location>
</feature>
<gene>
    <name evidence="2" type="ORF">BDP55DRAFT_741680</name>
</gene>
<dbReference type="InterPro" id="IPR010730">
    <property type="entry name" value="HET"/>
</dbReference>
<evidence type="ECO:0000313" key="3">
    <source>
        <dbReference type="Proteomes" id="UP001224890"/>
    </source>
</evidence>
<protein>
    <recommendedName>
        <fullName evidence="1">Heterokaryon incompatibility domain-containing protein</fullName>
    </recommendedName>
</protein>
<dbReference type="GeneID" id="85464971"/>
<keyword evidence="3" id="KW-1185">Reference proteome</keyword>
<dbReference type="Proteomes" id="UP001224890">
    <property type="component" value="Unassembled WGS sequence"/>
</dbReference>
<dbReference type="Pfam" id="PF06985">
    <property type="entry name" value="HET"/>
    <property type="match status" value="1"/>
</dbReference>
<sequence>MSDGFGYIWIDTCCIDKASSSELTETINSMWVWYQNSRVCYAYLEDVPEEDVDVLVGYSKTFMNCRWFTRGWTLQELIAPPTVIFYSDDWYEIGTRDQMREPLGKITGIDHKFFEYGILDRYGIAQRMS</sequence>
<accession>A0AAJ0AM61</accession>